<dbReference type="EMBL" id="VMNK01000002">
    <property type="protein sequence ID" value="TVO59465.1"/>
    <property type="molecule type" value="Genomic_DNA"/>
</dbReference>
<organism evidence="8 9">
    <name type="scientific">Denitromonas halophila</name>
    <dbReference type="NCBI Taxonomy" id="1629404"/>
    <lineage>
        <taxon>Bacteria</taxon>
        <taxon>Pseudomonadati</taxon>
        <taxon>Pseudomonadota</taxon>
        <taxon>Betaproteobacteria</taxon>
        <taxon>Rhodocyclales</taxon>
        <taxon>Zoogloeaceae</taxon>
        <taxon>Denitromonas</taxon>
    </lineage>
</organism>
<dbReference type="Gene3D" id="3.90.1150.10">
    <property type="entry name" value="Aspartate Aminotransferase, domain 1"/>
    <property type="match status" value="1"/>
</dbReference>
<gene>
    <name evidence="8" type="ORF">FHP91_01775</name>
</gene>
<evidence type="ECO:0000256" key="3">
    <source>
        <dbReference type="ARBA" id="ARBA00022793"/>
    </source>
</evidence>
<dbReference type="InterPro" id="IPR002129">
    <property type="entry name" value="PyrdxlP-dep_de-COase"/>
</dbReference>
<dbReference type="PANTHER" id="PTHR11999">
    <property type="entry name" value="GROUP II PYRIDOXAL-5-PHOSPHATE DECARBOXYLASE"/>
    <property type="match status" value="1"/>
</dbReference>
<dbReference type="InterPro" id="IPR010977">
    <property type="entry name" value="Aromatic_deC"/>
</dbReference>
<dbReference type="Pfam" id="PF00282">
    <property type="entry name" value="Pyridoxal_deC"/>
    <property type="match status" value="1"/>
</dbReference>
<evidence type="ECO:0000313" key="9">
    <source>
        <dbReference type="Proteomes" id="UP000319502"/>
    </source>
</evidence>
<reference evidence="8 9" key="1">
    <citation type="submission" date="2019-07" db="EMBL/GenBank/DDBJ databases">
        <title>The pathways for chlorine oxyanion respiration interact through the shared metabolite chlorate.</title>
        <authorList>
            <person name="Barnum T.P."/>
            <person name="Cheng Y."/>
            <person name="Hill K.A."/>
            <person name="Lucas L.N."/>
            <person name="Carlson H.K."/>
            <person name="Coates J.D."/>
        </authorList>
    </citation>
    <scope>NUCLEOTIDE SEQUENCE [LARGE SCALE GENOMIC DNA]</scope>
    <source>
        <strain evidence="8 9">SFB-3</strain>
    </source>
</reference>
<comment type="similarity">
    <text evidence="2 7">Belongs to the group II decarboxylase family.</text>
</comment>
<feature type="modified residue" description="N6-(pyridoxal phosphate)lysine" evidence="6">
    <location>
        <position position="293"/>
    </location>
</feature>
<dbReference type="OrthoDB" id="9803665at2"/>
<evidence type="ECO:0000256" key="6">
    <source>
        <dbReference type="PIRSR" id="PIRSR602129-50"/>
    </source>
</evidence>
<keyword evidence="9" id="KW-1185">Reference proteome</keyword>
<name>A0A557R2T0_9RHOO</name>
<evidence type="ECO:0000256" key="1">
    <source>
        <dbReference type="ARBA" id="ARBA00001933"/>
    </source>
</evidence>
<keyword evidence="8" id="KW-0032">Aminotransferase</keyword>
<dbReference type="Proteomes" id="UP000319502">
    <property type="component" value="Unassembled WGS sequence"/>
</dbReference>
<dbReference type="AlphaFoldDB" id="A0A557R2T0"/>
<dbReference type="SUPFAM" id="SSF53383">
    <property type="entry name" value="PLP-dependent transferases"/>
    <property type="match status" value="1"/>
</dbReference>
<dbReference type="GO" id="GO:0030170">
    <property type="term" value="F:pyridoxal phosphate binding"/>
    <property type="evidence" value="ECO:0007669"/>
    <property type="project" value="InterPro"/>
</dbReference>
<comment type="cofactor">
    <cofactor evidence="1 6 7">
        <name>pyridoxal 5'-phosphate</name>
        <dbReference type="ChEBI" id="CHEBI:597326"/>
    </cofactor>
</comment>
<dbReference type="InterPro" id="IPR015421">
    <property type="entry name" value="PyrdxlP-dep_Trfase_major"/>
</dbReference>
<dbReference type="GO" id="GO:0016831">
    <property type="term" value="F:carboxy-lyase activity"/>
    <property type="evidence" value="ECO:0007669"/>
    <property type="project" value="UniProtKB-KW"/>
</dbReference>
<dbReference type="GO" id="GO:0008483">
    <property type="term" value="F:transaminase activity"/>
    <property type="evidence" value="ECO:0007669"/>
    <property type="project" value="UniProtKB-KW"/>
</dbReference>
<dbReference type="RefSeq" id="WP_144307974.1">
    <property type="nucleotide sequence ID" value="NZ_VMNK01000002.1"/>
</dbReference>
<dbReference type="Gene3D" id="3.40.640.10">
    <property type="entry name" value="Type I PLP-dependent aspartate aminotransferase-like (Major domain)"/>
    <property type="match status" value="1"/>
</dbReference>
<keyword evidence="5 7" id="KW-0456">Lyase</keyword>
<dbReference type="InterPro" id="IPR015424">
    <property type="entry name" value="PyrdxlP-dep_Trfase"/>
</dbReference>
<dbReference type="PANTHER" id="PTHR11999:SF70">
    <property type="entry name" value="MIP05841P"/>
    <property type="match status" value="1"/>
</dbReference>
<protein>
    <submittedName>
        <fullName evidence="8">Aspartate aminotransferase family protein</fullName>
    </submittedName>
</protein>
<dbReference type="GO" id="GO:0019752">
    <property type="term" value="P:carboxylic acid metabolic process"/>
    <property type="evidence" value="ECO:0007669"/>
    <property type="project" value="InterPro"/>
</dbReference>
<keyword evidence="3" id="KW-0210">Decarboxylase</keyword>
<evidence type="ECO:0000256" key="2">
    <source>
        <dbReference type="ARBA" id="ARBA00009533"/>
    </source>
</evidence>
<evidence type="ECO:0000256" key="5">
    <source>
        <dbReference type="ARBA" id="ARBA00023239"/>
    </source>
</evidence>
<dbReference type="GO" id="GO:0006520">
    <property type="term" value="P:amino acid metabolic process"/>
    <property type="evidence" value="ECO:0007669"/>
    <property type="project" value="InterPro"/>
</dbReference>
<accession>A0A557R2T0</accession>
<dbReference type="InterPro" id="IPR015422">
    <property type="entry name" value="PyrdxlP-dep_Trfase_small"/>
</dbReference>
<evidence type="ECO:0000313" key="8">
    <source>
        <dbReference type="EMBL" id="TVO59465.1"/>
    </source>
</evidence>
<proteinExistence type="inferred from homology"/>
<keyword evidence="8" id="KW-0808">Transferase</keyword>
<evidence type="ECO:0000256" key="4">
    <source>
        <dbReference type="ARBA" id="ARBA00022898"/>
    </source>
</evidence>
<dbReference type="PRINTS" id="PR00800">
    <property type="entry name" value="YHDCRBOXLASE"/>
</dbReference>
<sequence>MSKLSDILSNDLAQTDALLREVCAQAKQILAQLPTLPVGGGSPPAAPIAHSGGARAALNEYLTRFSPGLAASAGPRYFGFVTGGATPAALVGDWLASVIDQNATGSADSNAGALELETLALFRDMLGLPDAFNGAFVSGATMANFVGLATGRQWLGVQAGVDVAEAGLAALGPVRVLSAGAHSSTVKSLAMLGLGRQSLHRVAALPGREAADVVALAEALAAAPGPCIVVANAGTVNTCDFDDLAAIAALKDRFDFWLHVDAAFAGIAAASDRYRPRLAGWEMADSITVDCHKWLNVPYDSAVALTRHLPLQAEVFRNHAAYLRGEVEPGNFLQLTPENSRRFRALPAWFTLRAYGQAGYAGIVERNCDQARWLGEQIAAEPRLRLLAPVMLNGFCFAPVEGDAAALLDRINATGEVFMTPTVLFGQSAIRGAISHWATTQADMERVWAAIQSVLPD</sequence>
<keyword evidence="4 6" id="KW-0663">Pyridoxal phosphate</keyword>
<evidence type="ECO:0000256" key="7">
    <source>
        <dbReference type="RuleBase" id="RU000382"/>
    </source>
</evidence>
<comment type="caution">
    <text evidence="8">The sequence shown here is derived from an EMBL/GenBank/DDBJ whole genome shotgun (WGS) entry which is preliminary data.</text>
</comment>